<keyword evidence="2" id="KW-1185">Reference proteome</keyword>
<dbReference type="STRING" id="177437.HRM2_12860"/>
<gene>
    <name evidence="1" type="ordered locus">HRM2_12860</name>
</gene>
<evidence type="ECO:0000313" key="2">
    <source>
        <dbReference type="Proteomes" id="UP000000442"/>
    </source>
</evidence>
<proteinExistence type="predicted"/>
<organism evidence="1 2">
    <name type="scientific">Desulforapulum autotrophicum (strain ATCC 43914 / DSM 3382 / VKM B-1955 / HRM2)</name>
    <name type="common">Desulfobacterium autotrophicum</name>
    <dbReference type="NCBI Taxonomy" id="177437"/>
    <lineage>
        <taxon>Bacteria</taxon>
        <taxon>Pseudomonadati</taxon>
        <taxon>Thermodesulfobacteriota</taxon>
        <taxon>Desulfobacteria</taxon>
        <taxon>Desulfobacterales</taxon>
        <taxon>Desulfobacteraceae</taxon>
        <taxon>Desulforapulum</taxon>
    </lineage>
</organism>
<evidence type="ECO:0000313" key="1">
    <source>
        <dbReference type="EMBL" id="ACN14397.1"/>
    </source>
</evidence>
<sequence length="99" mass="11252">MRTPRCNGLHKNVGPHHNCSVTLMKQTDSNAKPRGKTSMDREACEKIKKRMAELEVLIADTKKRLPAHSPKPPVMLDLLEYEDEYDLLLEKLNLLTAGK</sequence>
<accession>C0Q8Q7</accession>
<dbReference type="Proteomes" id="UP000000442">
    <property type="component" value="Chromosome"/>
</dbReference>
<dbReference type="KEGG" id="dat:HRM2_12860"/>
<dbReference type="AlphaFoldDB" id="C0Q8Q7"/>
<dbReference type="HOGENOM" id="CLU_2315677_0_0_7"/>
<reference evidence="1 2" key="1">
    <citation type="journal article" date="2009" name="Environ. Microbiol.">
        <title>Genome sequence of Desulfobacterium autotrophicum HRM2, a marine sulfate reducer oxidizing organic carbon completely to carbon dioxide.</title>
        <authorList>
            <person name="Strittmatter A.W."/>
            <person name="Liesegang H."/>
            <person name="Rabus R."/>
            <person name="Decker I."/>
            <person name="Amann J."/>
            <person name="Andres S."/>
            <person name="Henne A."/>
            <person name="Fricke W.F."/>
            <person name="Martinez-Arias R."/>
            <person name="Bartels D."/>
            <person name="Goesmann A."/>
            <person name="Krause L."/>
            <person name="Puehler A."/>
            <person name="Klenk H.P."/>
            <person name="Richter M."/>
            <person name="Schuler M."/>
            <person name="Gloeckner F.O."/>
            <person name="Meyerdierks A."/>
            <person name="Gottschalk G."/>
            <person name="Amann R."/>
        </authorList>
    </citation>
    <scope>NUCLEOTIDE SEQUENCE [LARGE SCALE GENOMIC DNA]</scope>
    <source>
        <strain evidence="2">ATCC 43914 / DSM 3382 / HRM2</strain>
    </source>
</reference>
<protein>
    <submittedName>
        <fullName evidence="1">Uncharacterized protein</fullName>
    </submittedName>
</protein>
<dbReference type="EMBL" id="CP001087">
    <property type="protein sequence ID" value="ACN14397.1"/>
    <property type="molecule type" value="Genomic_DNA"/>
</dbReference>
<name>C0Q8Q7_DESAH</name>